<dbReference type="EMBL" id="PHIG01000023">
    <property type="protein sequence ID" value="PJK30666.1"/>
    <property type="molecule type" value="Genomic_DNA"/>
</dbReference>
<dbReference type="GO" id="GO:0004803">
    <property type="term" value="F:transposase activity"/>
    <property type="evidence" value="ECO:0007669"/>
    <property type="project" value="InterPro"/>
</dbReference>
<dbReference type="InterPro" id="IPR009057">
    <property type="entry name" value="Homeodomain-like_sf"/>
</dbReference>
<dbReference type="InterPro" id="IPR012337">
    <property type="entry name" value="RNaseH-like_sf"/>
</dbReference>
<dbReference type="EMBL" id="PHIG01000054">
    <property type="protein sequence ID" value="PJK27874.1"/>
    <property type="molecule type" value="Genomic_DNA"/>
</dbReference>
<evidence type="ECO:0000259" key="2">
    <source>
        <dbReference type="PROSITE" id="PS50994"/>
    </source>
</evidence>
<evidence type="ECO:0000256" key="1">
    <source>
        <dbReference type="SAM" id="Coils"/>
    </source>
</evidence>
<evidence type="ECO:0000313" key="7">
    <source>
        <dbReference type="EMBL" id="PJK31266.1"/>
    </source>
</evidence>
<evidence type="ECO:0000313" key="9">
    <source>
        <dbReference type="Proteomes" id="UP000229498"/>
    </source>
</evidence>
<name>A0A2M9G4R7_9PROT</name>
<dbReference type="Pfam" id="PF13276">
    <property type="entry name" value="HTH_21"/>
    <property type="match status" value="1"/>
</dbReference>
<evidence type="ECO:0000313" key="8">
    <source>
        <dbReference type="EMBL" id="PJK31748.1"/>
    </source>
</evidence>
<dbReference type="GO" id="GO:0003677">
    <property type="term" value="F:DNA binding"/>
    <property type="evidence" value="ECO:0007669"/>
    <property type="project" value="InterPro"/>
</dbReference>
<dbReference type="AlphaFoldDB" id="A0A2M9G4R7"/>
<dbReference type="PANTHER" id="PTHR46889">
    <property type="entry name" value="TRANSPOSASE INSF FOR INSERTION SEQUENCE IS3B-RELATED"/>
    <property type="match status" value="1"/>
</dbReference>
<dbReference type="SUPFAM" id="SSF53098">
    <property type="entry name" value="Ribonuclease H-like"/>
    <property type="match status" value="1"/>
</dbReference>
<keyword evidence="9" id="KW-1185">Reference proteome</keyword>
<feature type="domain" description="Integrase catalytic" evidence="2">
    <location>
        <begin position="234"/>
        <end position="374"/>
    </location>
</feature>
<evidence type="ECO:0000313" key="3">
    <source>
        <dbReference type="EMBL" id="PJK27874.1"/>
    </source>
</evidence>
<dbReference type="InterPro" id="IPR036388">
    <property type="entry name" value="WH-like_DNA-bd_sf"/>
</dbReference>
<dbReference type="InterPro" id="IPR048020">
    <property type="entry name" value="Transpos_IS3"/>
</dbReference>
<dbReference type="EMBL" id="PHIG01000001">
    <property type="protein sequence ID" value="PJK31748.1"/>
    <property type="molecule type" value="Genomic_DNA"/>
</dbReference>
<dbReference type="EMBL" id="PHIG01000007">
    <property type="protein sequence ID" value="PJK31266.1"/>
    <property type="molecule type" value="Genomic_DNA"/>
</dbReference>
<dbReference type="GO" id="GO:0015074">
    <property type="term" value="P:DNA integration"/>
    <property type="evidence" value="ECO:0007669"/>
    <property type="project" value="InterPro"/>
</dbReference>
<feature type="non-terminal residue" evidence="6">
    <location>
        <position position="374"/>
    </location>
</feature>
<comment type="caution">
    <text evidence="6">The sequence shown here is derived from an EMBL/GenBank/DDBJ whole genome shotgun (WGS) entry which is preliminary data.</text>
</comment>
<evidence type="ECO:0000313" key="4">
    <source>
        <dbReference type="EMBL" id="PJK28010.1"/>
    </source>
</evidence>
<dbReference type="Gene3D" id="3.30.420.10">
    <property type="entry name" value="Ribonuclease H-like superfamily/Ribonuclease H"/>
    <property type="match status" value="1"/>
</dbReference>
<keyword evidence="1" id="KW-0175">Coiled coil</keyword>
<dbReference type="Pfam" id="PF01527">
    <property type="entry name" value="HTH_Tnp_1"/>
    <property type="match status" value="1"/>
</dbReference>
<dbReference type="Gene3D" id="1.10.10.10">
    <property type="entry name" value="Winged helix-like DNA-binding domain superfamily/Winged helix DNA-binding domain"/>
    <property type="match status" value="1"/>
</dbReference>
<gene>
    <name evidence="8" type="ORF">CVT23_00045</name>
    <name evidence="7" type="ORF">CVT23_03315</name>
    <name evidence="6" type="ORF">CVT23_05635</name>
    <name evidence="5" type="ORF">CVT23_06690</name>
    <name evidence="4" type="ORF">CVT23_19305</name>
    <name evidence="3" type="ORF">CVT23_19875</name>
</gene>
<evidence type="ECO:0000313" key="5">
    <source>
        <dbReference type="EMBL" id="PJK30453.1"/>
    </source>
</evidence>
<dbReference type="NCBIfam" id="NF033516">
    <property type="entry name" value="transpos_IS3"/>
    <property type="match status" value="1"/>
</dbReference>
<feature type="coiled-coil region" evidence="1">
    <location>
        <begin position="66"/>
        <end position="93"/>
    </location>
</feature>
<dbReference type="Proteomes" id="UP000229498">
    <property type="component" value="Unassembled WGS sequence"/>
</dbReference>
<dbReference type="EMBL" id="PHIG01000051">
    <property type="protein sequence ID" value="PJK28010.1"/>
    <property type="molecule type" value="Genomic_DNA"/>
</dbReference>
<dbReference type="InterPro" id="IPR002514">
    <property type="entry name" value="Transposase_8"/>
</dbReference>
<dbReference type="InterPro" id="IPR050900">
    <property type="entry name" value="Transposase_IS3/IS150/IS904"/>
</dbReference>
<dbReference type="GO" id="GO:0006313">
    <property type="term" value="P:DNA transposition"/>
    <property type="evidence" value="ECO:0007669"/>
    <property type="project" value="InterPro"/>
</dbReference>
<dbReference type="EMBL" id="PHIG01000026">
    <property type="protein sequence ID" value="PJK30453.1"/>
    <property type="molecule type" value="Genomic_DNA"/>
</dbReference>
<dbReference type="PROSITE" id="PS50994">
    <property type="entry name" value="INTEGRASE"/>
    <property type="match status" value="1"/>
</dbReference>
<dbReference type="InterPro" id="IPR001584">
    <property type="entry name" value="Integrase_cat-core"/>
</dbReference>
<dbReference type="InterPro" id="IPR036397">
    <property type="entry name" value="RNaseH_sf"/>
</dbReference>
<reference evidence="6 9" key="1">
    <citation type="submission" date="2017-11" db="EMBL/GenBank/DDBJ databases">
        <title>Draft genome sequence of Rhizobiales bacterium SY3-13.</title>
        <authorList>
            <person name="Sun C."/>
        </authorList>
    </citation>
    <scope>NUCLEOTIDE SEQUENCE [LARGE SCALE GENOMIC DNA]</scope>
    <source>
        <strain evidence="6 9">SY3-13</strain>
    </source>
</reference>
<accession>A0A2M9G4R7</accession>
<dbReference type="PANTHER" id="PTHR46889:SF5">
    <property type="entry name" value="INTEGRASE PROTEIN"/>
    <property type="match status" value="1"/>
</dbReference>
<dbReference type="Pfam" id="PF00665">
    <property type="entry name" value="rve"/>
    <property type="match status" value="1"/>
</dbReference>
<protein>
    <submittedName>
        <fullName evidence="6">IS3 family transposase</fullName>
    </submittedName>
</protein>
<organism evidence="6 9">
    <name type="scientific">Minwuia thermotolerans</name>
    <dbReference type="NCBI Taxonomy" id="2056226"/>
    <lineage>
        <taxon>Bacteria</taxon>
        <taxon>Pseudomonadati</taxon>
        <taxon>Pseudomonadota</taxon>
        <taxon>Alphaproteobacteria</taxon>
        <taxon>Minwuiales</taxon>
        <taxon>Minwuiaceae</taxon>
        <taxon>Minwuia</taxon>
    </lineage>
</organism>
<evidence type="ECO:0000313" key="6">
    <source>
        <dbReference type="EMBL" id="PJK30666.1"/>
    </source>
</evidence>
<dbReference type="SUPFAM" id="SSF46689">
    <property type="entry name" value="Homeodomain-like"/>
    <property type="match status" value="1"/>
</dbReference>
<proteinExistence type="predicted"/>
<sequence length="374" mass="42509">MGTQSTRYPTEVRERAVRLVLNHQGEHASQWAAIDSVAAKIGCTGETLRRWVRQAERDSGMRAGTTTDERERIRTLEREVRELRQANEILRKASAYFCPGGARPPTEAMIAFIDDHREAHGVEPICKVLPIAPSTYRDHVARRRDPSRLSARAQRDEALKVEIRRVYEENFRVYGVRKLWRQLKREGFDVARCTVARLMRQMGLEGAIRGKRIKTTSGDKAAPCPLDRVNRQFRAPAPNRLWVSDFTYVATWAGFVYAAFVIDAFARRIVGWRVSRTAHAGFVLDALEQALHERRPVRSNGLVHHSDRGSQYVSIKYTERLAEAGVEPSVGSVGDSYDNALAETINGLYKAEVIHPRGPWRSFEAVEFATLEWV</sequence>
<dbReference type="InterPro" id="IPR025948">
    <property type="entry name" value="HTH-like_dom"/>
</dbReference>